<reference evidence="1" key="1">
    <citation type="submission" date="2021-06" db="EMBL/GenBank/DDBJ databases">
        <authorList>
            <person name="Kallberg Y."/>
            <person name="Tangrot J."/>
            <person name="Rosling A."/>
        </authorList>
    </citation>
    <scope>NUCLEOTIDE SEQUENCE</scope>
    <source>
        <strain evidence="1">28 12/20/2015</strain>
    </source>
</reference>
<accession>A0ACA9NFB4</accession>
<dbReference type="Proteomes" id="UP000789366">
    <property type="component" value="Unassembled WGS sequence"/>
</dbReference>
<sequence length="144" mass="16661">LDINEPDSSISEAETLASTSSNLIKSYKKNKSKSSQSNRINKSHTSYFFYKDSEDNNIAYCIVYKNFDSKNKKPYPYSCKEVYPYIYTLKQMFALRTKDDETVDSYLDLIYRPLISDNNLDNIKDNSNNSSFTSDNDDFPTAEN</sequence>
<organism evidence="1 2">
    <name type="scientific">Cetraspora pellucida</name>
    <dbReference type="NCBI Taxonomy" id="1433469"/>
    <lineage>
        <taxon>Eukaryota</taxon>
        <taxon>Fungi</taxon>
        <taxon>Fungi incertae sedis</taxon>
        <taxon>Mucoromycota</taxon>
        <taxon>Glomeromycotina</taxon>
        <taxon>Glomeromycetes</taxon>
        <taxon>Diversisporales</taxon>
        <taxon>Gigasporaceae</taxon>
        <taxon>Cetraspora</taxon>
    </lineage>
</organism>
<proteinExistence type="predicted"/>
<feature type="non-terminal residue" evidence="1">
    <location>
        <position position="1"/>
    </location>
</feature>
<gene>
    <name evidence="1" type="ORF">SPELUC_LOCUS8929</name>
</gene>
<evidence type="ECO:0000313" key="2">
    <source>
        <dbReference type="Proteomes" id="UP000789366"/>
    </source>
</evidence>
<name>A0ACA9NFB4_9GLOM</name>
<evidence type="ECO:0000313" key="1">
    <source>
        <dbReference type="EMBL" id="CAG8651453.1"/>
    </source>
</evidence>
<protein>
    <submittedName>
        <fullName evidence="1">12551_t:CDS:1</fullName>
    </submittedName>
</protein>
<keyword evidence="2" id="KW-1185">Reference proteome</keyword>
<comment type="caution">
    <text evidence="1">The sequence shown here is derived from an EMBL/GenBank/DDBJ whole genome shotgun (WGS) entry which is preliminary data.</text>
</comment>
<dbReference type="EMBL" id="CAJVPW010014128">
    <property type="protein sequence ID" value="CAG8651453.1"/>
    <property type="molecule type" value="Genomic_DNA"/>
</dbReference>